<keyword evidence="4" id="KW-1185">Reference proteome</keyword>
<protein>
    <submittedName>
        <fullName evidence="3">Fic family protein</fullName>
    </submittedName>
</protein>
<name>A0ABX8KZU2_9CORY</name>
<evidence type="ECO:0000256" key="1">
    <source>
        <dbReference type="SAM" id="MobiDB-lite"/>
    </source>
</evidence>
<evidence type="ECO:0000313" key="3">
    <source>
        <dbReference type="EMBL" id="QXB19318.1"/>
    </source>
</evidence>
<dbReference type="RefSeq" id="WP_092100983.1">
    <property type="nucleotide sequence ID" value="NZ_CP047198.1"/>
</dbReference>
<dbReference type="SUPFAM" id="SSF140931">
    <property type="entry name" value="Fic-like"/>
    <property type="match status" value="1"/>
</dbReference>
<proteinExistence type="predicted"/>
<accession>A0ABX8KZU2</accession>
<reference evidence="3 4" key="1">
    <citation type="submission" date="2021-06" db="EMBL/GenBank/DDBJ databases">
        <title>FDA dAtabase for Regulatory Grade micrObial Sequences (FDA-ARGOS): Supporting development and validation of Infectious Disease Dx tests.</title>
        <authorList>
            <person name="Sproer C."/>
            <person name="Gronow S."/>
            <person name="Severitt S."/>
            <person name="Schroder I."/>
            <person name="Tallon L."/>
            <person name="Sadzewicz L."/>
            <person name="Zhao X."/>
            <person name="Boylan J."/>
            <person name="Ott S."/>
            <person name="Bowen H."/>
            <person name="Vavikolanu K."/>
            <person name="Mehta A."/>
            <person name="Aluvathingal J."/>
            <person name="Nadendla S."/>
            <person name="Lowell S."/>
            <person name="Myers T."/>
            <person name="Yan Y."/>
        </authorList>
    </citation>
    <scope>NUCLEOTIDE SEQUENCE [LARGE SCALE GENOMIC DNA]</scope>
    <source>
        <strain evidence="3 4">FDAARGOS 1425</strain>
    </source>
</reference>
<feature type="domain" description="Fido" evidence="2">
    <location>
        <begin position="66"/>
        <end position="207"/>
    </location>
</feature>
<dbReference type="InterPro" id="IPR036597">
    <property type="entry name" value="Fido-like_dom_sf"/>
</dbReference>
<organism evidence="3 4">
    <name type="scientific">Corynebacterium coyleae</name>
    <dbReference type="NCBI Taxonomy" id="53374"/>
    <lineage>
        <taxon>Bacteria</taxon>
        <taxon>Bacillati</taxon>
        <taxon>Actinomycetota</taxon>
        <taxon>Actinomycetes</taxon>
        <taxon>Mycobacteriales</taxon>
        <taxon>Corynebacteriaceae</taxon>
        <taxon>Corynebacterium</taxon>
    </lineage>
</organism>
<feature type="region of interest" description="Disordered" evidence="1">
    <location>
        <begin position="85"/>
        <end position="113"/>
    </location>
</feature>
<dbReference type="Proteomes" id="UP000683520">
    <property type="component" value="Chromosome"/>
</dbReference>
<dbReference type="GeneID" id="92749422"/>
<evidence type="ECO:0000259" key="2">
    <source>
        <dbReference type="PROSITE" id="PS51459"/>
    </source>
</evidence>
<evidence type="ECO:0000313" key="4">
    <source>
        <dbReference type="Proteomes" id="UP000683520"/>
    </source>
</evidence>
<dbReference type="EMBL" id="CP077302">
    <property type="protein sequence ID" value="QXB19318.1"/>
    <property type="molecule type" value="Genomic_DNA"/>
</dbReference>
<gene>
    <name evidence="3" type="ORF">I6L55_04405</name>
</gene>
<sequence length="216" mass="23491">MNVTQLLSVIFTAGVVFDNLSTSRPATGRFLETGDTTGVRGRSDLALLEDLKSAGEFILNTPATSVDASYLKRINAKLTRSAALNPGSLRTDDQGIGVRTRYGRHEPPALSDSELDTLIDDALNHPDPKHASVDLFLQVARAQPFEDGNKRTAIFAANGYLLAQQSPFLLTAPFDEDDPSVTEHFNDLLARFYMFGEDGPVRDLLLGRGVVAKQCP</sequence>
<dbReference type="Gene3D" id="1.10.3290.10">
    <property type="entry name" value="Fido-like domain"/>
    <property type="match status" value="1"/>
</dbReference>
<dbReference type="Pfam" id="PF02661">
    <property type="entry name" value="Fic"/>
    <property type="match status" value="1"/>
</dbReference>
<dbReference type="PROSITE" id="PS51459">
    <property type="entry name" value="FIDO"/>
    <property type="match status" value="1"/>
</dbReference>
<dbReference type="InterPro" id="IPR003812">
    <property type="entry name" value="Fido"/>
</dbReference>